<comment type="subcellular location">
    <subcellularLocation>
        <location evidence="1">Cell membrane</location>
        <topology evidence="1">Multi-pass membrane protein</topology>
    </subcellularLocation>
</comment>
<evidence type="ECO:0000256" key="5">
    <source>
        <dbReference type="ARBA" id="ARBA00022989"/>
    </source>
</evidence>
<evidence type="ECO:0000313" key="9">
    <source>
        <dbReference type="Proteomes" id="UP000018466"/>
    </source>
</evidence>
<dbReference type="PANTHER" id="PTHR43549">
    <property type="entry name" value="MULTIDRUG RESISTANCE PROTEIN YPNP-RELATED"/>
    <property type="match status" value="1"/>
</dbReference>
<protein>
    <submittedName>
        <fullName evidence="8">MATE efflux family protein</fullName>
    </submittedName>
</protein>
<dbReference type="RefSeq" id="WP_009532968.1">
    <property type="nucleotide sequence ID" value="NZ_CAUOLT010000113.1"/>
</dbReference>
<keyword evidence="5 7" id="KW-1133">Transmembrane helix</keyword>
<feature type="transmembrane region" description="Helical" evidence="7">
    <location>
        <begin position="419"/>
        <end position="441"/>
    </location>
</feature>
<dbReference type="GeneID" id="86940896"/>
<keyword evidence="2" id="KW-0813">Transport</keyword>
<evidence type="ECO:0000313" key="8">
    <source>
        <dbReference type="EMBL" id="EHO16436.1"/>
    </source>
</evidence>
<dbReference type="Pfam" id="PF01554">
    <property type="entry name" value="MatE"/>
    <property type="match status" value="2"/>
</dbReference>
<feature type="transmembrane region" description="Helical" evidence="7">
    <location>
        <begin position="103"/>
        <end position="122"/>
    </location>
</feature>
<evidence type="ECO:0000256" key="3">
    <source>
        <dbReference type="ARBA" id="ARBA00022475"/>
    </source>
</evidence>
<sequence length="457" mass="49709">MTTKKKGSAIVDMTVGSPTALILGFAIPMLLGTLFQQFYSMADTVIVGRFLSVQALAGVGSTAAINFLINGFVIGMSSGFAIPVAQRFGARDYVDMRKFIANTIWLSLIFSVAVTGLVALLTKQLLILTQTPEDILPYAYQYIFIIFLGIPTTYLYNVTASLIRALGDSKTPVYFLILASVVNIVLDFVSIVGFGFSVNGPALATVFSQAVSGICCIFYMRKKFPLLRFAPREMQFDARKCRILLSMALPMGLQYSITAIGSVILQSAVNMLGTVTVASVTAGQKISMFFCCVYDALGATMATYAGQNVGAGKLQRVQDGVYVATRIGIAYGLLAFLICFLFGNQLPLLFLSPDQTEIVRQARLFLLANSAFYAALAVVNIWRFTIQGMGYSGFAILSGVSEMIARTLVGFIGVRFFGIYAVFFASPLAWLSADCFLIPAFHHCLRKLRLLIGIRED</sequence>
<dbReference type="CDD" id="cd13138">
    <property type="entry name" value="MATE_yoeA_like"/>
    <property type="match status" value="1"/>
</dbReference>
<evidence type="ECO:0000256" key="7">
    <source>
        <dbReference type="SAM" id="Phobius"/>
    </source>
</evidence>
<feature type="transmembrane region" description="Helical" evidence="7">
    <location>
        <begin position="20"/>
        <end position="39"/>
    </location>
</feature>
<feature type="transmembrane region" description="Helical" evidence="7">
    <location>
        <begin position="202"/>
        <end position="220"/>
    </location>
</feature>
<name>A0AA37DFX6_9FIRM</name>
<keyword evidence="9" id="KW-1185">Reference proteome</keyword>
<feature type="transmembrane region" description="Helical" evidence="7">
    <location>
        <begin position="173"/>
        <end position="196"/>
    </location>
</feature>
<evidence type="ECO:0000256" key="2">
    <source>
        <dbReference type="ARBA" id="ARBA00022448"/>
    </source>
</evidence>
<keyword evidence="6 7" id="KW-0472">Membrane</keyword>
<feature type="transmembrane region" description="Helical" evidence="7">
    <location>
        <begin position="59"/>
        <end position="82"/>
    </location>
</feature>
<dbReference type="PIRSF" id="PIRSF006603">
    <property type="entry name" value="DinF"/>
    <property type="match status" value="1"/>
</dbReference>
<dbReference type="PANTHER" id="PTHR43549:SF3">
    <property type="entry name" value="MULTIDRUG RESISTANCE PROTEIN YPNP-RELATED"/>
    <property type="match status" value="1"/>
</dbReference>
<proteinExistence type="predicted"/>
<accession>A0AA37DFX6</accession>
<evidence type="ECO:0000256" key="1">
    <source>
        <dbReference type="ARBA" id="ARBA00004651"/>
    </source>
</evidence>
<organism evidence="8 9">
    <name type="scientific">Stomatobaculum longum</name>
    <dbReference type="NCBI Taxonomy" id="796942"/>
    <lineage>
        <taxon>Bacteria</taxon>
        <taxon>Bacillati</taxon>
        <taxon>Bacillota</taxon>
        <taxon>Clostridia</taxon>
        <taxon>Lachnospirales</taxon>
        <taxon>Lachnospiraceae</taxon>
        <taxon>Stomatobaculum</taxon>
    </lineage>
</organism>
<dbReference type="InterPro" id="IPR048279">
    <property type="entry name" value="MdtK-like"/>
</dbReference>
<feature type="transmembrane region" description="Helical" evidence="7">
    <location>
        <begin position="241"/>
        <end position="266"/>
    </location>
</feature>
<evidence type="ECO:0000256" key="4">
    <source>
        <dbReference type="ARBA" id="ARBA00022692"/>
    </source>
</evidence>
<dbReference type="NCBIfam" id="TIGR00797">
    <property type="entry name" value="matE"/>
    <property type="match status" value="1"/>
</dbReference>
<dbReference type="EMBL" id="AGEL01000007">
    <property type="protein sequence ID" value="EHO16436.1"/>
    <property type="molecule type" value="Genomic_DNA"/>
</dbReference>
<comment type="caution">
    <text evidence="8">The sequence shown here is derived from an EMBL/GenBank/DDBJ whole genome shotgun (WGS) entry which is preliminary data.</text>
</comment>
<dbReference type="GO" id="GO:0005886">
    <property type="term" value="C:plasma membrane"/>
    <property type="evidence" value="ECO:0007669"/>
    <property type="project" value="UniProtKB-SubCell"/>
</dbReference>
<dbReference type="GO" id="GO:0042910">
    <property type="term" value="F:xenobiotic transmembrane transporter activity"/>
    <property type="evidence" value="ECO:0007669"/>
    <property type="project" value="InterPro"/>
</dbReference>
<reference evidence="8 9" key="1">
    <citation type="submission" date="2011-10" db="EMBL/GenBank/DDBJ databases">
        <title>The Genome Sequence of Lachnospiraceae bacterium ACC2.</title>
        <authorList>
            <consortium name="The Broad Institute Genome Sequencing Platform"/>
            <person name="Earl A."/>
            <person name="Ward D."/>
            <person name="Feldgarden M."/>
            <person name="Gevers D."/>
            <person name="Sizova M."/>
            <person name="Hazen A."/>
            <person name="Epstein S."/>
            <person name="Young S.K."/>
            <person name="Zeng Q."/>
            <person name="Gargeya S."/>
            <person name="Fitzgerald M."/>
            <person name="Haas B."/>
            <person name="Abouelleil A."/>
            <person name="Alvarado L."/>
            <person name="Arachchi H.M."/>
            <person name="Berlin A."/>
            <person name="Brown A."/>
            <person name="Chapman S.B."/>
            <person name="Chen Z."/>
            <person name="Dunbar C."/>
            <person name="Freedman E."/>
            <person name="Gearin G."/>
            <person name="Goldberg J."/>
            <person name="Griggs A."/>
            <person name="Gujja S."/>
            <person name="Heiman D."/>
            <person name="Howarth C."/>
            <person name="Larson L."/>
            <person name="Lui A."/>
            <person name="MacDonald P.J.P."/>
            <person name="Montmayeur A."/>
            <person name="Murphy C."/>
            <person name="Neiman D."/>
            <person name="Pearson M."/>
            <person name="Priest M."/>
            <person name="Roberts A."/>
            <person name="Saif S."/>
            <person name="Shea T."/>
            <person name="Shenoy N."/>
            <person name="Sisk P."/>
            <person name="Stolte C."/>
            <person name="Sykes S."/>
            <person name="Wortman J."/>
            <person name="Nusbaum C."/>
            <person name="Birren B."/>
        </authorList>
    </citation>
    <scope>NUCLEOTIDE SEQUENCE [LARGE SCALE GENOMIC DNA]</scope>
    <source>
        <strain evidence="8 9">ACC2</strain>
    </source>
</reference>
<feature type="transmembrane region" description="Helical" evidence="7">
    <location>
        <begin position="327"/>
        <end position="350"/>
    </location>
</feature>
<dbReference type="InterPro" id="IPR002528">
    <property type="entry name" value="MATE_fam"/>
</dbReference>
<feature type="transmembrane region" description="Helical" evidence="7">
    <location>
        <begin position="286"/>
        <end position="306"/>
    </location>
</feature>
<keyword evidence="3" id="KW-1003">Cell membrane</keyword>
<keyword evidence="4 7" id="KW-0812">Transmembrane</keyword>
<evidence type="ECO:0000256" key="6">
    <source>
        <dbReference type="ARBA" id="ARBA00023136"/>
    </source>
</evidence>
<dbReference type="Proteomes" id="UP000018466">
    <property type="component" value="Unassembled WGS sequence"/>
</dbReference>
<feature type="transmembrane region" description="Helical" evidence="7">
    <location>
        <begin position="362"/>
        <end position="382"/>
    </location>
</feature>
<dbReference type="InterPro" id="IPR052031">
    <property type="entry name" value="Membrane_Transporter-Flippase"/>
</dbReference>
<dbReference type="AlphaFoldDB" id="A0AA37DFX6"/>
<gene>
    <name evidence="8" type="ORF">HMPREF9623_01135</name>
</gene>
<dbReference type="GO" id="GO:0015297">
    <property type="term" value="F:antiporter activity"/>
    <property type="evidence" value="ECO:0007669"/>
    <property type="project" value="InterPro"/>
</dbReference>
<feature type="transmembrane region" description="Helical" evidence="7">
    <location>
        <begin position="142"/>
        <end position="166"/>
    </location>
</feature>